<dbReference type="CDD" id="cd00190">
    <property type="entry name" value="Tryp_SPc"/>
    <property type="match status" value="1"/>
</dbReference>
<keyword evidence="6" id="KW-0732">Signal</keyword>
<dbReference type="PROSITE" id="PS50240">
    <property type="entry name" value="TRYPSIN_DOM"/>
    <property type="match status" value="1"/>
</dbReference>
<gene>
    <name evidence="8" type="ORF">LSTR_LSTR004795</name>
</gene>
<dbReference type="PROSITE" id="PS00134">
    <property type="entry name" value="TRYPSIN_HIS"/>
    <property type="match status" value="1"/>
</dbReference>
<keyword evidence="4" id="KW-0720">Serine protease</keyword>
<dbReference type="FunCoup" id="A0A482XJX8">
    <property type="interactions" value="40"/>
</dbReference>
<dbReference type="AlphaFoldDB" id="A0A482XJX8"/>
<feature type="signal peptide" evidence="6">
    <location>
        <begin position="1"/>
        <end position="20"/>
    </location>
</feature>
<dbReference type="FunFam" id="2.40.10.10:FF:000068">
    <property type="entry name" value="transmembrane protease serine 2"/>
    <property type="match status" value="1"/>
</dbReference>
<dbReference type="SMR" id="A0A482XJX8"/>
<evidence type="ECO:0000256" key="2">
    <source>
        <dbReference type="ARBA" id="ARBA00022670"/>
    </source>
</evidence>
<feature type="domain" description="Peptidase S1" evidence="7">
    <location>
        <begin position="24"/>
        <end position="266"/>
    </location>
</feature>
<dbReference type="InterPro" id="IPR009003">
    <property type="entry name" value="Peptidase_S1_PA"/>
</dbReference>
<reference evidence="8 9" key="1">
    <citation type="journal article" date="2017" name="Gigascience">
        <title>Genome sequence of the small brown planthopper, Laodelphax striatellus.</title>
        <authorList>
            <person name="Zhu J."/>
            <person name="Jiang F."/>
            <person name="Wang X."/>
            <person name="Yang P."/>
            <person name="Bao Y."/>
            <person name="Zhao W."/>
            <person name="Wang W."/>
            <person name="Lu H."/>
            <person name="Wang Q."/>
            <person name="Cui N."/>
            <person name="Li J."/>
            <person name="Chen X."/>
            <person name="Luo L."/>
            <person name="Yu J."/>
            <person name="Kang L."/>
            <person name="Cui F."/>
        </authorList>
    </citation>
    <scope>NUCLEOTIDE SEQUENCE [LARGE SCALE GENOMIC DNA]</scope>
    <source>
        <strain evidence="8">Lst14</strain>
    </source>
</reference>
<dbReference type="SMART" id="SM00020">
    <property type="entry name" value="Tryp_SPc"/>
    <property type="match status" value="1"/>
</dbReference>
<dbReference type="EMBL" id="QKKF02007188">
    <property type="protein sequence ID" value="RZF46082.1"/>
    <property type="molecule type" value="Genomic_DNA"/>
</dbReference>
<keyword evidence="9" id="KW-1185">Reference proteome</keyword>
<keyword evidence="3" id="KW-0378">Hydrolase</keyword>
<dbReference type="GO" id="GO:0004252">
    <property type="term" value="F:serine-type endopeptidase activity"/>
    <property type="evidence" value="ECO:0007669"/>
    <property type="project" value="InterPro"/>
</dbReference>
<accession>A0A482XJX8</accession>
<evidence type="ECO:0000256" key="1">
    <source>
        <dbReference type="ARBA" id="ARBA00007664"/>
    </source>
</evidence>
<dbReference type="InterPro" id="IPR043504">
    <property type="entry name" value="Peptidase_S1_PA_chymotrypsin"/>
</dbReference>
<keyword evidence="5" id="KW-1015">Disulfide bond</keyword>
<evidence type="ECO:0000256" key="3">
    <source>
        <dbReference type="ARBA" id="ARBA00022801"/>
    </source>
</evidence>
<dbReference type="Proteomes" id="UP000291343">
    <property type="component" value="Unassembled WGS sequence"/>
</dbReference>
<dbReference type="OrthoDB" id="338622at2759"/>
<comment type="caution">
    <text evidence="8">The sequence shown here is derived from an EMBL/GenBank/DDBJ whole genome shotgun (WGS) entry which is preliminary data.</text>
</comment>
<evidence type="ECO:0000313" key="8">
    <source>
        <dbReference type="EMBL" id="RZF46082.1"/>
    </source>
</evidence>
<dbReference type="InterPro" id="IPR050430">
    <property type="entry name" value="Peptidase_S1"/>
</dbReference>
<dbReference type="InterPro" id="IPR018114">
    <property type="entry name" value="TRYPSIN_HIS"/>
</dbReference>
<evidence type="ECO:0000256" key="6">
    <source>
        <dbReference type="SAM" id="SignalP"/>
    </source>
</evidence>
<dbReference type="InterPro" id="IPR001254">
    <property type="entry name" value="Trypsin_dom"/>
</dbReference>
<proteinExistence type="inferred from homology"/>
<evidence type="ECO:0000259" key="7">
    <source>
        <dbReference type="PROSITE" id="PS50240"/>
    </source>
</evidence>
<dbReference type="SUPFAM" id="SSF50494">
    <property type="entry name" value="Trypsin-like serine proteases"/>
    <property type="match status" value="1"/>
</dbReference>
<dbReference type="GO" id="GO:0006508">
    <property type="term" value="P:proteolysis"/>
    <property type="evidence" value="ECO:0007669"/>
    <property type="project" value="UniProtKB-KW"/>
</dbReference>
<keyword evidence="2" id="KW-0645">Protease</keyword>
<dbReference type="InParanoid" id="A0A482XJX8"/>
<evidence type="ECO:0000313" key="9">
    <source>
        <dbReference type="Proteomes" id="UP000291343"/>
    </source>
</evidence>
<protein>
    <recommendedName>
        <fullName evidence="7">Peptidase S1 domain-containing protein</fullName>
    </recommendedName>
</protein>
<sequence length="299" mass="32740">MKLIVFSTILTSLLPTLVYCERRIIVGSLASVGQFPYQVMLEYNGKGMCTGSIIDDSWVITAAHCVVFRGSRPDNYTVRAGFVKKSLGEGQAIKAARIIIHSDYGYSTQPGKHDLALVKVEQPFKFNANVGKIGLSNDPWPGKGGRSCTIAGFGETEKKKSKKLRYLNVKVFHGKKSCPCVVKNRQLKRLVCLAPKSGEGACYGDSGGGIICDGKVVGVGHMIKDKRCKYFREYISDGLIDCGSENVYGLYMYVCPYLDWIKQYVPSAPATPESCHGNIITSSVANLFLCLCIIKIGCF</sequence>
<dbReference type="InterPro" id="IPR001314">
    <property type="entry name" value="Peptidase_S1A"/>
</dbReference>
<organism evidence="8 9">
    <name type="scientific">Laodelphax striatellus</name>
    <name type="common">Small brown planthopper</name>
    <name type="synonym">Delphax striatella</name>
    <dbReference type="NCBI Taxonomy" id="195883"/>
    <lineage>
        <taxon>Eukaryota</taxon>
        <taxon>Metazoa</taxon>
        <taxon>Ecdysozoa</taxon>
        <taxon>Arthropoda</taxon>
        <taxon>Hexapoda</taxon>
        <taxon>Insecta</taxon>
        <taxon>Pterygota</taxon>
        <taxon>Neoptera</taxon>
        <taxon>Paraneoptera</taxon>
        <taxon>Hemiptera</taxon>
        <taxon>Auchenorrhyncha</taxon>
        <taxon>Fulgoroidea</taxon>
        <taxon>Delphacidae</taxon>
        <taxon>Criomorphinae</taxon>
        <taxon>Laodelphax</taxon>
    </lineage>
</organism>
<name>A0A482XJX8_LAOST</name>
<dbReference type="PRINTS" id="PR00722">
    <property type="entry name" value="CHYMOTRYPSIN"/>
</dbReference>
<evidence type="ECO:0000256" key="4">
    <source>
        <dbReference type="ARBA" id="ARBA00022825"/>
    </source>
</evidence>
<dbReference type="PANTHER" id="PTHR24276:SF98">
    <property type="entry name" value="FI18310P1-RELATED"/>
    <property type="match status" value="1"/>
</dbReference>
<dbReference type="PANTHER" id="PTHR24276">
    <property type="entry name" value="POLYSERASE-RELATED"/>
    <property type="match status" value="1"/>
</dbReference>
<dbReference type="Pfam" id="PF00089">
    <property type="entry name" value="Trypsin"/>
    <property type="match status" value="1"/>
</dbReference>
<feature type="chain" id="PRO_5019778524" description="Peptidase S1 domain-containing protein" evidence="6">
    <location>
        <begin position="21"/>
        <end position="299"/>
    </location>
</feature>
<comment type="similarity">
    <text evidence="1">Belongs to the peptidase S1 family.</text>
</comment>
<evidence type="ECO:0000256" key="5">
    <source>
        <dbReference type="ARBA" id="ARBA00023157"/>
    </source>
</evidence>
<dbReference type="Gene3D" id="2.40.10.10">
    <property type="entry name" value="Trypsin-like serine proteases"/>
    <property type="match status" value="1"/>
</dbReference>
<dbReference type="STRING" id="195883.A0A482XJX8"/>